<dbReference type="GO" id="GO:0005739">
    <property type="term" value="C:mitochondrion"/>
    <property type="evidence" value="ECO:0007669"/>
    <property type="project" value="TreeGrafter"/>
</dbReference>
<evidence type="ECO:0000259" key="1">
    <source>
        <dbReference type="Pfam" id="PF01323"/>
    </source>
</evidence>
<dbReference type="PANTHER" id="PTHR42943">
    <property type="entry name" value="GLUTATHIONE S-TRANSFERASE KAPPA"/>
    <property type="match status" value="1"/>
</dbReference>
<comment type="caution">
    <text evidence="2">The sequence shown here is derived from an EMBL/GenBank/DDBJ whole genome shotgun (WGS) entry which is preliminary data.</text>
</comment>
<dbReference type="GO" id="GO:0004364">
    <property type="term" value="F:glutathione transferase activity"/>
    <property type="evidence" value="ECO:0007669"/>
    <property type="project" value="TreeGrafter"/>
</dbReference>
<protein>
    <recommendedName>
        <fullName evidence="1">DSBA-like thioredoxin domain-containing protein</fullName>
    </recommendedName>
</protein>
<evidence type="ECO:0000313" key="3">
    <source>
        <dbReference type="Proteomes" id="UP000838763"/>
    </source>
</evidence>
<name>A0A9P1GWU1_9PEZI</name>
<dbReference type="PANTHER" id="PTHR42943:SF13">
    <property type="entry name" value="GLUTATHIONE S-TRANSFERASE KAPPA-RELATED"/>
    <property type="match status" value="1"/>
</dbReference>
<dbReference type="InterPro" id="IPR051924">
    <property type="entry name" value="GST_Kappa/NadH"/>
</dbReference>
<gene>
    <name evidence="2" type="ORF">PPNO1_LOCUS1561</name>
</gene>
<organism evidence="2 3">
    <name type="scientific">Parascedosporium putredinis</name>
    <dbReference type="NCBI Taxonomy" id="1442378"/>
    <lineage>
        <taxon>Eukaryota</taxon>
        <taxon>Fungi</taxon>
        <taxon>Dikarya</taxon>
        <taxon>Ascomycota</taxon>
        <taxon>Pezizomycotina</taxon>
        <taxon>Sordariomycetes</taxon>
        <taxon>Hypocreomycetidae</taxon>
        <taxon>Microascales</taxon>
        <taxon>Microascaceae</taxon>
        <taxon>Parascedosporium</taxon>
    </lineage>
</organism>
<dbReference type="Gene3D" id="3.40.30.10">
    <property type="entry name" value="Glutaredoxin"/>
    <property type="match status" value="1"/>
</dbReference>
<evidence type="ECO:0000313" key="2">
    <source>
        <dbReference type="EMBL" id="CAI4211785.1"/>
    </source>
</evidence>
<feature type="domain" description="DSBA-like thioredoxin" evidence="1">
    <location>
        <begin position="112"/>
        <end position="168"/>
    </location>
</feature>
<reference evidence="2" key="1">
    <citation type="submission" date="2022-11" db="EMBL/GenBank/DDBJ databases">
        <authorList>
            <person name="Scott C."/>
            <person name="Bruce N."/>
        </authorList>
    </citation>
    <scope>NUCLEOTIDE SEQUENCE</scope>
</reference>
<proteinExistence type="predicted"/>
<dbReference type="GO" id="GO:0006749">
    <property type="term" value="P:glutathione metabolic process"/>
    <property type="evidence" value="ECO:0007669"/>
    <property type="project" value="TreeGrafter"/>
</dbReference>
<dbReference type="InterPro" id="IPR001853">
    <property type="entry name" value="DSBA-like_thioredoxin_dom"/>
</dbReference>
<dbReference type="EMBL" id="CALLCH030000003">
    <property type="protein sequence ID" value="CAI4211785.1"/>
    <property type="molecule type" value="Genomic_DNA"/>
</dbReference>
<dbReference type="Pfam" id="PF01323">
    <property type="entry name" value="DSBA"/>
    <property type="match status" value="1"/>
</dbReference>
<keyword evidence="3" id="KW-1185">Reference proteome</keyword>
<dbReference type="SUPFAM" id="SSF52833">
    <property type="entry name" value="Thioredoxin-like"/>
    <property type="match status" value="1"/>
</dbReference>
<dbReference type="InterPro" id="IPR036249">
    <property type="entry name" value="Thioredoxin-like_sf"/>
</dbReference>
<dbReference type="GO" id="GO:0004602">
    <property type="term" value="F:glutathione peroxidase activity"/>
    <property type="evidence" value="ECO:0007669"/>
    <property type="project" value="TreeGrafter"/>
</dbReference>
<accession>A0A9P1GWU1</accession>
<sequence>MIARVDLCVFHPISIGGVMKAAVQHEVPPDFFARSKTLVPQRALHFIKKNYPTETYVTALHYLLDCFFTPPHPNVSRPEELATTLARCPRDFTGSDKQYPAGNPLFSAEEVRAIMAGTETPEIKEALKAATNLAISKKAFGAPWLVVVDANGKEECFFGSDRFAFVYKFLGLPYHDVELLPLAARASFKRGGERWGNG</sequence>
<dbReference type="AlphaFoldDB" id="A0A9P1GWU1"/>
<dbReference type="OrthoDB" id="4664297at2759"/>
<dbReference type="Proteomes" id="UP000838763">
    <property type="component" value="Unassembled WGS sequence"/>
</dbReference>
<dbReference type="GO" id="GO:0005777">
    <property type="term" value="C:peroxisome"/>
    <property type="evidence" value="ECO:0007669"/>
    <property type="project" value="TreeGrafter"/>
</dbReference>